<protein>
    <recommendedName>
        <fullName evidence="1">Probable 2-phosphosulfolactate phosphatase</fullName>
    </recommendedName>
</protein>
<evidence type="ECO:0000256" key="1">
    <source>
        <dbReference type="ARBA" id="ARBA00021948"/>
    </source>
</evidence>
<organism evidence="2 3">
    <name type="scientific">Rathayibacter oskolensis</name>
    <dbReference type="NCBI Taxonomy" id="1891671"/>
    <lineage>
        <taxon>Bacteria</taxon>
        <taxon>Bacillati</taxon>
        <taxon>Actinomycetota</taxon>
        <taxon>Actinomycetes</taxon>
        <taxon>Micrococcales</taxon>
        <taxon>Microbacteriaceae</taxon>
        <taxon>Rathayibacter</taxon>
    </lineage>
</organism>
<dbReference type="InterPro" id="IPR036702">
    <property type="entry name" value="ComB-like_sf"/>
</dbReference>
<dbReference type="EMBL" id="FXBM01000001">
    <property type="protein sequence ID" value="SMH30719.1"/>
    <property type="molecule type" value="Genomic_DNA"/>
</dbReference>
<name>A0A1X7N0G9_9MICO</name>
<dbReference type="OrthoDB" id="8588453at2"/>
<dbReference type="GO" id="GO:0050532">
    <property type="term" value="F:2-phosphosulfolactate phosphatase activity"/>
    <property type="evidence" value="ECO:0007669"/>
    <property type="project" value="InterPro"/>
</dbReference>
<evidence type="ECO:0000313" key="3">
    <source>
        <dbReference type="Proteomes" id="UP000193711"/>
    </source>
</evidence>
<proteinExistence type="predicted"/>
<dbReference type="RefSeq" id="WP_085474998.1">
    <property type="nucleotide sequence ID" value="NZ_FXBM01000001.1"/>
</dbReference>
<dbReference type="STRING" id="1891671.SAMN06295885_0478"/>
<dbReference type="Pfam" id="PF04029">
    <property type="entry name" value="2-ph_phosp"/>
    <property type="match status" value="1"/>
</dbReference>
<sequence length="178" mass="18426">MTAAPSAFDQANYQIRFDWGSRALRALAPADITVVVDALPGGAAEPDLAGIDGRVVRSGLADRSAVARWILERQHENGGRTSVNVVAVGEIDDAGEGRFAMEDQLAAGALIDALIGLGIDHVSPDAAVASASYEGLRRACGHLLSASPSGRVLTAAGRGDAVREAARVDSVDRVTVLR</sequence>
<dbReference type="Gene3D" id="3.90.1560.10">
    <property type="entry name" value="ComB-like"/>
    <property type="match status" value="1"/>
</dbReference>
<dbReference type="InterPro" id="IPR005238">
    <property type="entry name" value="ComB-like"/>
</dbReference>
<dbReference type="GO" id="GO:0000287">
    <property type="term" value="F:magnesium ion binding"/>
    <property type="evidence" value="ECO:0007669"/>
    <property type="project" value="InterPro"/>
</dbReference>
<dbReference type="AlphaFoldDB" id="A0A1X7N0G9"/>
<accession>A0A1X7N0G9</accession>
<dbReference type="Proteomes" id="UP000193711">
    <property type="component" value="Unassembled WGS sequence"/>
</dbReference>
<gene>
    <name evidence="2" type="ORF">SAMN06295885_0478</name>
</gene>
<keyword evidence="3" id="KW-1185">Reference proteome</keyword>
<reference evidence="3" key="1">
    <citation type="submission" date="2017-04" db="EMBL/GenBank/DDBJ databases">
        <authorList>
            <person name="Varghese N."/>
            <person name="Submissions S."/>
        </authorList>
    </citation>
    <scope>NUCLEOTIDE SEQUENCE [LARGE SCALE GENOMIC DNA]</scope>
    <source>
        <strain evidence="3">VKM Ac-2121</strain>
    </source>
</reference>
<evidence type="ECO:0000313" key="2">
    <source>
        <dbReference type="EMBL" id="SMH30719.1"/>
    </source>
</evidence>
<dbReference type="SUPFAM" id="SSF142823">
    <property type="entry name" value="ComB-like"/>
    <property type="match status" value="1"/>
</dbReference>